<organism evidence="1 2">
    <name type="scientific">Marinobacterium iners DSM 11526</name>
    <dbReference type="NCBI Taxonomy" id="1122198"/>
    <lineage>
        <taxon>Bacteria</taxon>
        <taxon>Pseudomonadati</taxon>
        <taxon>Pseudomonadota</taxon>
        <taxon>Gammaproteobacteria</taxon>
        <taxon>Oceanospirillales</taxon>
        <taxon>Oceanospirillaceae</taxon>
        <taxon>Marinobacterium</taxon>
    </lineage>
</organism>
<protein>
    <submittedName>
        <fullName evidence="1">Uncharacterized protein</fullName>
    </submittedName>
</protein>
<name>A0A1H4H3S9_9GAMM</name>
<reference evidence="2" key="1">
    <citation type="submission" date="2016-10" db="EMBL/GenBank/DDBJ databases">
        <authorList>
            <person name="Varghese N."/>
            <person name="Submissions S."/>
        </authorList>
    </citation>
    <scope>NUCLEOTIDE SEQUENCE [LARGE SCALE GENOMIC DNA]</scope>
    <source>
        <strain evidence="2">DSM 11526</strain>
    </source>
</reference>
<dbReference type="AlphaFoldDB" id="A0A1H4H3S9"/>
<sequence length="50" mass="5801">MDHVATDINGTTYTYVSDDMTVLPTDQYLERNDFRDTKALKLNLTFAQEE</sequence>
<keyword evidence="2" id="KW-1185">Reference proteome</keyword>
<dbReference type="Proteomes" id="UP000242469">
    <property type="component" value="Unassembled WGS sequence"/>
</dbReference>
<accession>A0A1H4H3S9</accession>
<proteinExistence type="predicted"/>
<gene>
    <name evidence="1" type="ORF">SAMN02745729_1277</name>
</gene>
<evidence type="ECO:0000313" key="2">
    <source>
        <dbReference type="Proteomes" id="UP000242469"/>
    </source>
</evidence>
<evidence type="ECO:0000313" key="1">
    <source>
        <dbReference type="EMBL" id="SEB16483.1"/>
    </source>
</evidence>
<dbReference type="EMBL" id="FNRJ01000027">
    <property type="protein sequence ID" value="SEB16483.1"/>
    <property type="molecule type" value="Genomic_DNA"/>
</dbReference>